<dbReference type="SUPFAM" id="SSF103473">
    <property type="entry name" value="MFS general substrate transporter"/>
    <property type="match status" value="1"/>
</dbReference>
<comment type="subcellular location">
    <subcellularLocation>
        <location evidence="1">Cell membrane</location>
        <topology evidence="1">Multi-pass membrane protein</topology>
    </subcellularLocation>
</comment>
<dbReference type="OrthoDB" id="4229605at2"/>
<feature type="transmembrane region" description="Helical" evidence="5">
    <location>
        <begin position="312"/>
        <end position="336"/>
    </location>
</feature>
<dbReference type="Proteomes" id="UP000295560">
    <property type="component" value="Unassembled WGS sequence"/>
</dbReference>
<keyword evidence="2 5" id="KW-0812">Transmembrane</keyword>
<evidence type="ECO:0000256" key="1">
    <source>
        <dbReference type="ARBA" id="ARBA00004651"/>
    </source>
</evidence>
<feature type="transmembrane region" description="Helical" evidence="5">
    <location>
        <begin position="376"/>
        <end position="397"/>
    </location>
</feature>
<feature type="transmembrane region" description="Helical" evidence="5">
    <location>
        <begin position="224"/>
        <end position="254"/>
    </location>
</feature>
<dbReference type="Gene3D" id="1.20.1250.20">
    <property type="entry name" value="MFS general substrate transporter like domains"/>
    <property type="match status" value="1"/>
</dbReference>
<protein>
    <submittedName>
        <fullName evidence="7">Putative MFS family arabinose efflux permease</fullName>
    </submittedName>
</protein>
<dbReference type="GO" id="GO:0005886">
    <property type="term" value="C:plasma membrane"/>
    <property type="evidence" value="ECO:0007669"/>
    <property type="project" value="UniProtKB-SubCell"/>
</dbReference>
<feature type="transmembrane region" description="Helical" evidence="5">
    <location>
        <begin position="155"/>
        <end position="178"/>
    </location>
</feature>
<evidence type="ECO:0000256" key="2">
    <source>
        <dbReference type="ARBA" id="ARBA00022692"/>
    </source>
</evidence>
<feature type="transmembrane region" description="Helical" evidence="5">
    <location>
        <begin position="64"/>
        <end position="85"/>
    </location>
</feature>
<dbReference type="PROSITE" id="PS50850">
    <property type="entry name" value="MFS"/>
    <property type="match status" value="1"/>
</dbReference>
<sequence length="406" mass="40349">MGDDATVTTTGRAPAESGLAAYRDVLRLPGVGAVTALSFGARIPATAVGVTVTLHVVLTLGHGFAAAGLVAAAITTGMAVGAPVLGIVVDRFGLRPAVLVSLVVSGVFWTVAPLLSYTWLLVAALAGGVFALPVFSLTRQILAAAVPEGRRRPAFALDSMSVEMSYMTGPALGSLLTLVLGSTVTMRSIGAGFVLVAVALLVLDPPVSAARSGPRPPRPPVREWLRAPLVGALLAVAAAIVAIMGTELAFIAALTRGGEAWAIAVVNAVWCVASLVGGFLYGAARRDVRLPALLAALGVATLPAALGGPWWTFALLLIAAGLCTAPTLAAGSNAVADLASDRVRGVVAGLQGSATTAGMAIATPLSGVLVDAASPAVAIVVCGAVALVVAGVSAVLMRSAQGSTVP</sequence>
<proteinExistence type="predicted"/>
<feature type="transmembrane region" description="Helical" evidence="5">
    <location>
        <begin position="184"/>
        <end position="203"/>
    </location>
</feature>
<dbReference type="GO" id="GO:0022857">
    <property type="term" value="F:transmembrane transporter activity"/>
    <property type="evidence" value="ECO:0007669"/>
    <property type="project" value="InterPro"/>
</dbReference>
<comment type="caution">
    <text evidence="7">The sequence shown here is derived from an EMBL/GenBank/DDBJ whole genome shotgun (WGS) entry which is preliminary data.</text>
</comment>
<dbReference type="InterPro" id="IPR011701">
    <property type="entry name" value="MFS"/>
</dbReference>
<evidence type="ECO:0000313" key="8">
    <source>
        <dbReference type="Proteomes" id="UP000295560"/>
    </source>
</evidence>
<evidence type="ECO:0000259" key="6">
    <source>
        <dbReference type="PROSITE" id="PS50850"/>
    </source>
</evidence>
<evidence type="ECO:0000256" key="3">
    <source>
        <dbReference type="ARBA" id="ARBA00022989"/>
    </source>
</evidence>
<feature type="transmembrane region" description="Helical" evidence="5">
    <location>
        <begin position="92"/>
        <end position="111"/>
    </location>
</feature>
<evidence type="ECO:0000256" key="4">
    <source>
        <dbReference type="ARBA" id="ARBA00023136"/>
    </source>
</evidence>
<dbReference type="Pfam" id="PF07690">
    <property type="entry name" value="MFS_1"/>
    <property type="match status" value="1"/>
</dbReference>
<dbReference type="PANTHER" id="PTHR23542:SF1">
    <property type="entry name" value="MAJOR FACILITATOR SUPERFAMILY (MFS) PROFILE DOMAIN-CONTAINING PROTEIN"/>
    <property type="match status" value="1"/>
</dbReference>
<keyword evidence="8" id="KW-1185">Reference proteome</keyword>
<dbReference type="AlphaFoldDB" id="A0A4R1HZZ6"/>
<dbReference type="PRINTS" id="PR01035">
    <property type="entry name" value="TCRTETA"/>
</dbReference>
<reference evidence="7 8" key="1">
    <citation type="submission" date="2019-03" db="EMBL/GenBank/DDBJ databases">
        <title>Sequencing the genomes of 1000 actinobacteria strains.</title>
        <authorList>
            <person name="Klenk H.-P."/>
        </authorList>
    </citation>
    <scope>NUCLEOTIDE SEQUENCE [LARGE SCALE GENOMIC DNA]</scope>
    <source>
        <strain evidence="7 8">DSM 44969</strain>
    </source>
</reference>
<dbReference type="InterPro" id="IPR001958">
    <property type="entry name" value="Tet-R_TetA/multi-R_MdtG-like"/>
</dbReference>
<feature type="transmembrane region" description="Helical" evidence="5">
    <location>
        <begin position="288"/>
        <end position="306"/>
    </location>
</feature>
<organism evidence="7 8">
    <name type="scientific">Pseudonocardia endophytica</name>
    <dbReference type="NCBI Taxonomy" id="401976"/>
    <lineage>
        <taxon>Bacteria</taxon>
        <taxon>Bacillati</taxon>
        <taxon>Actinomycetota</taxon>
        <taxon>Actinomycetes</taxon>
        <taxon>Pseudonocardiales</taxon>
        <taxon>Pseudonocardiaceae</taxon>
        <taxon>Pseudonocardia</taxon>
    </lineage>
</organism>
<dbReference type="InterPro" id="IPR020846">
    <property type="entry name" value="MFS_dom"/>
</dbReference>
<dbReference type="PANTHER" id="PTHR23542">
    <property type="match status" value="1"/>
</dbReference>
<evidence type="ECO:0000313" key="7">
    <source>
        <dbReference type="EMBL" id="TCK27151.1"/>
    </source>
</evidence>
<evidence type="ECO:0000256" key="5">
    <source>
        <dbReference type="SAM" id="Phobius"/>
    </source>
</evidence>
<dbReference type="InterPro" id="IPR036259">
    <property type="entry name" value="MFS_trans_sf"/>
</dbReference>
<feature type="transmembrane region" description="Helical" evidence="5">
    <location>
        <begin position="260"/>
        <end position="281"/>
    </location>
</feature>
<keyword evidence="3 5" id="KW-1133">Transmembrane helix</keyword>
<feature type="transmembrane region" description="Helical" evidence="5">
    <location>
        <begin position="348"/>
        <end position="370"/>
    </location>
</feature>
<accession>A0A4R1HZZ6</accession>
<name>A0A4R1HZZ6_PSEEN</name>
<feature type="transmembrane region" description="Helical" evidence="5">
    <location>
        <begin position="117"/>
        <end position="135"/>
    </location>
</feature>
<feature type="domain" description="Major facilitator superfamily (MFS) profile" evidence="6">
    <location>
        <begin position="185"/>
        <end position="406"/>
    </location>
</feature>
<keyword evidence="4 5" id="KW-0472">Membrane</keyword>
<gene>
    <name evidence="7" type="ORF">EV378_3010</name>
</gene>
<dbReference type="EMBL" id="SMFZ01000001">
    <property type="protein sequence ID" value="TCK27151.1"/>
    <property type="molecule type" value="Genomic_DNA"/>
</dbReference>